<feature type="domain" description="FecR N-terminal" evidence="2">
    <location>
        <begin position="23"/>
        <end position="64"/>
    </location>
</feature>
<accession>A0A1X9N7Z7</accession>
<dbReference type="KEGG" id="osg:BST96_06580"/>
<sequence length="328" mass="36035">MTTANHKPGGKVIEMPQGNALSDQAAGWIAALDADPVSDETLAAFRQWVNAAPEHAAEFERLAQRWQSLNQLTQLTVPSEQSSDAIHPAAPWFGRWQGGAVAMAAVVLVVITLFTGNTSQLYATGIGEQKTVVLSDNSRIQLNTNTRLKIDYSEQRRGIHLLQGEAYFEVAHNPGRPFEVYSGAGVVRAIGTAFSVYLNHQQIEVLVNEGVVEVDNIPTPQTAPAIEAPTVATKPLPERPRITAGSRATFAHHQPLQVAMESSVEVDKQLAWRSGTLVFRQEPLQALVDEVSRYTSTRIVITDNALRTLRVGVYLKWAIPTPCWMLWL</sequence>
<evidence type="ECO:0000259" key="2">
    <source>
        <dbReference type="Pfam" id="PF16220"/>
    </source>
</evidence>
<dbReference type="PANTHER" id="PTHR30273:SF2">
    <property type="entry name" value="PROTEIN FECR"/>
    <property type="match status" value="1"/>
</dbReference>
<dbReference type="GO" id="GO:0016989">
    <property type="term" value="F:sigma factor antagonist activity"/>
    <property type="evidence" value="ECO:0007669"/>
    <property type="project" value="TreeGrafter"/>
</dbReference>
<proteinExistence type="predicted"/>
<evidence type="ECO:0008006" key="5">
    <source>
        <dbReference type="Google" id="ProtNLM"/>
    </source>
</evidence>
<name>A0A1X9N7Z7_9GAMM</name>
<dbReference type="Pfam" id="PF16220">
    <property type="entry name" value="DUF4880"/>
    <property type="match status" value="1"/>
</dbReference>
<dbReference type="STRING" id="716816.BST96_06580"/>
<dbReference type="InterPro" id="IPR012373">
    <property type="entry name" value="Ferrdict_sens_TM"/>
</dbReference>
<feature type="domain" description="FecR protein" evidence="1">
    <location>
        <begin position="122"/>
        <end position="213"/>
    </location>
</feature>
<evidence type="ECO:0000313" key="4">
    <source>
        <dbReference type="Proteomes" id="UP000193450"/>
    </source>
</evidence>
<dbReference type="RefSeq" id="WP_085757926.1">
    <property type="nucleotide sequence ID" value="NZ_CP019343.1"/>
</dbReference>
<evidence type="ECO:0000259" key="1">
    <source>
        <dbReference type="Pfam" id="PF04773"/>
    </source>
</evidence>
<gene>
    <name evidence="3" type="ORF">BST96_06580</name>
</gene>
<dbReference type="PIRSF" id="PIRSF018266">
    <property type="entry name" value="FecR"/>
    <property type="match status" value="1"/>
</dbReference>
<dbReference type="PANTHER" id="PTHR30273">
    <property type="entry name" value="PERIPLASMIC SIGNAL SENSOR AND SIGMA FACTOR ACTIVATOR FECR-RELATED"/>
    <property type="match status" value="1"/>
</dbReference>
<dbReference type="EMBL" id="CP019343">
    <property type="protein sequence ID" value="ARN73806.1"/>
    <property type="molecule type" value="Genomic_DNA"/>
</dbReference>
<dbReference type="Proteomes" id="UP000193450">
    <property type="component" value="Chromosome"/>
</dbReference>
<dbReference type="Pfam" id="PF04773">
    <property type="entry name" value="FecR"/>
    <property type="match status" value="1"/>
</dbReference>
<keyword evidence="4" id="KW-1185">Reference proteome</keyword>
<dbReference type="OrthoDB" id="9771237at2"/>
<reference evidence="3 4" key="1">
    <citation type="submission" date="2016-11" db="EMBL/GenBank/DDBJ databases">
        <title>Trade-off between light-utilization and light-protection in marine flavobacteria.</title>
        <authorList>
            <person name="Kumagai Y."/>
        </authorList>
    </citation>
    <scope>NUCLEOTIDE SEQUENCE [LARGE SCALE GENOMIC DNA]</scope>
    <source>
        <strain evidence="3 4">NBRC 107125</strain>
    </source>
</reference>
<organism evidence="3 4">
    <name type="scientific">Oceanicoccus sagamiensis</name>
    <dbReference type="NCBI Taxonomy" id="716816"/>
    <lineage>
        <taxon>Bacteria</taxon>
        <taxon>Pseudomonadati</taxon>
        <taxon>Pseudomonadota</taxon>
        <taxon>Gammaproteobacteria</taxon>
        <taxon>Cellvibrionales</taxon>
        <taxon>Spongiibacteraceae</taxon>
        <taxon>Oceanicoccus</taxon>
    </lineage>
</organism>
<dbReference type="Gene3D" id="2.60.120.1440">
    <property type="match status" value="1"/>
</dbReference>
<dbReference type="AlphaFoldDB" id="A0A1X9N7Z7"/>
<protein>
    <recommendedName>
        <fullName evidence="5">FecR protein domain-containing protein</fullName>
    </recommendedName>
</protein>
<dbReference type="InterPro" id="IPR006860">
    <property type="entry name" value="FecR"/>
</dbReference>
<dbReference type="InterPro" id="IPR032623">
    <property type="entry name" value="FecR_N"/>
</dbReference>
<evidence type="ECO:0000313" key="3">
    <source>
        <dbReference type="EMBL" id="ARN73806.1"/>
    </source>
</evidence>